<evidence type="ECO:0000313" key="1">
    <source>
        <dbReference type="EMBL" id="CAF1304139.1"/>
    </source>
</evidence>
<dbReference type="Gene3D" id="3.80.10.10">
    <property type="entry name" value="Ribonuclease Inhibitor"/>
    <property type="match status" value="1"/>
</dbReference>
<dbReference type="Proteomes" id="UP000681722">
    <property type="component" value="Unassembled WGS sequence"/>
</dbReference>
<dbReference type="EMBL" id="CAJNOK010019691">
    <property type="protein sequence ID" value="CAF1304139.1"/>
    <property type="molecule type" value="Genomic_DNA"/>
</dbReference>
<dbReference type="SUPFAM" id="SSF52047">
    <property type="entry name" value="RNI-like"/>
    <property type="match status" value="1"/>
</dbReference>
<evidence type="ECO:0000313" key="4">
    <source>
        <dbReference type="EMBL" id="CAF4370177.1"/>
    </source>
</evidence>
<dbReference type="EMBL" id="CAJNOQ010023024">
    <property type="protein sequence ID" value="CAF1509287.1"/>
    <property type="molecule type" value="Genomic_DNA"/>
</dbReference>
<evidence type="ECO:0000313" key="3">
    <source>
        <dbReference type="EMBL" id="CAF4111009.1"/>
    </source>
</evidence>
<organism evidence="2 5">
    <name type="scientific">Didymodactylos carnosus</name>
    <dbReference type="NCBI Taxonomy" id="1234261"/>
    <lineage>
        <taxon>Eukaryota</taxon>
        <taxon>Metazoa</taxon>
        <taxon>Spiralia</taxon>
        <taxon>Gnathifera</taxon>
        <taxon>Rotifera</taxon>
        <taxon>Eurotatoria</taxon>
        <taxon>Bdelloidea</taxon>
        <taxon>Philodinida</taxon>
        <taxon>Philodinidae</taxon>
        <taxon>Didymodactylos</taxon>
    </lineage>
</organism>
<dbReference type="Proteomes" id="UP000677228">
    <property type="component" value="Unassembled WGS sequence"/>
</dbReference>
<dbReference type="AlphaFoldDB" id="A0A815TTB3"/>
<dbReference type="OrthoDB" id="120976at2759"/>
<proteinExistence type="predicted"/>
<dbReference type="Proteomes" id="UP000663829">
    <property type="component" value="Unassembled WGS sequence"/>
</dbReference>
<name>A0A815TTB3_9BILA</name>
<reference evidence="2" key="1">
    <citation type="submission" date="2021-02" db="EMBL/GenBank/DDBJ databases">
        <authorList>
            <person name="Nowell W R."/>
        </authorList>
    </citation>
    <scope>NUCLEOTIDE SEQUENCE</scope>
</reference>
<protein>
    <submittedName>
        <fullName evidence="2">Uncharacterized protein</fullName>
    </submittedName>
</protein>
<evidence type="ECO:0000313" key="5">
    <source>
        <dbReference type="Proteomes" id="UP000663829"/>
    </source>
</evidence>
<dbReference type="EMBL" id="CAJOBA010041280">
    <property type="protein sequence ID" value="CAF4111009.1"/>
    <property type="molecule type" value="Genomic_DNA"/>
</dbReference>
<dbReference type="Proteomes" id="UP000682733">
    <property type="component" value="Unassembled WGS sequence"/>
</dbReference>
<sequence length="104" mass="11867">MADEFADKEYEEGDNLVEWINAHKNAYLVSLESKHLNDDQVRIIATELKANNDWKNVVLTDNQISGAIRVQYLADALMVNKELDTLTLSKNYLSDEGLKLISIR</sequence>
<dbReference type="InterPro" id="IPR032675">
    <property type="entry name" value="LRR_dom_sf"/>
</dbReference>
<gene>
    <name evidence="2" type="ORF">GPM918_LOCUS37037</name>
    <name evidence="1" type="ORF">OVA965_LOCUS28676</name>
    <name evidence="4" type="ORF">SRO942_LOCUS37795</name>
    <name evidence="3" type="ORF">TMI583_LOCUS29437</name>
</gene>
<evidence type="ECO:0000313" key="2">
    <source>
        <dbReference type="EMBL" id="CAF1509287.1"/>
    </source>
</evidence>
<comment type="caution">
    <text evidence="2">The sequence shown here is derived from an EMBL/GenBank/DDBJ whole genome shotgun (WGS) entry which is preliminary data.</text>
</comment>
<keyword evidence="5" id="KW-1185">Reference proteome</keyword>
<dbReference type="EMBL" id="CAJOBC010088560">
    <property type="protein sequence ID" value="CAF4370177.1"/>
    <property type="molecule type" value="Genomic_DNA"/>
</dbReference>
<accession>A0A815TTB3</accession>